<keyword evidence="8" id="KW-1185">Reference proteome</keyword>
<keyword evidence="4" id="KW-0347">Helicase</keyword>
<keyword evidence="1 4" id="KW-0547">Nucleotide-binding</keyword>
<evidence type="ECO:0000313" key="8">
    <source>
        <dbReference type="Proteomes" id="UP000023152"/>
    </source>
</evidence>
<proteinExistence type="inferred from homology"/>
<evidence type="ECO:0000256" key="2">
    <source>
        <dbReference type="ARBA" id="ARBA00022801"/>
    </source>
</evidence>
<dbReference type="EMBL" id="ASPP01033498">
    <property type="protein sequence ID" value="ETO03366.1"/>
    <property type="molecule type" value="Genomic_DNA"/>
</dbReference>
<gene>
    <name evidence="7" type="ORF">RFI_34043</name>
</gene>
<evidence type="ECO:0000313" key="7">
    <source>
        <dbReference type="EMBL" id="ETO03366.1"/>
    </source>
</evidence>
<feature type="compositionally biased region" description="Basic residues" evidence="5">
    <location>
        <begin position="290"/>
        <end position="299"/>
    </location>
</feature>
<dbReference type="GO" id="GO:0016787">
    <property type="term" value="F:hydrolase activity"/>
    <property type="evidence" value="ECO:0007669"/>
    <property type="project" value="UniProtKB-KW"/>
</dbReference>
<dbReference type="InterPro" id="IPR011545">
    <property type="entry name" value="DEAD/DEAH_box_helicase_dom"/>
</dbReference>
<evidence type="ECO:0000259" key="6">
    <source>
        <dbReference type="PROSITE" id="PS51192"/>
    </source>
</evidence>
<feature type="region of interest" description="Disordered" evidence="5">
    <location>
        <begin position="283"/>
        <end position="303"/>
    </location>
</feature>
<keyword evidence="3 4" id="KW-0067">ATP-binding</keyword>
<keyword evidence="2 4" id="KW-0378">Hydrolase</keyword>
<name>X6LPU3_RETFI</name>
<reference evidence="7 8" key="1">
    <citation type="journal article" date="2013" name="Curr. Biol.">
        <title>The Genome of the Foraminiferan Reticulomyxa filosa.</title>
        <authorList>
            <person name="Glockner G."/>
            <person name="Hulsmann N."/>
            <person name="Schleicher M."/>
            <person name="Noegel A.A."/>
            <person name="Eichinger L."/>
            <person name="Gallinger C."/>
            <person name="Pawlowski J."/>
            <person name="Sierra R."/>
            <person name="Euteneuer U."/>
            <person name="Pillet L."/>
            <person name="Moustafa A."/>
            <person name="Platzer M."/>
            <person name="Groth M."/>
            <person name="Szafranski K."/>
            <person name="Schliwa M."/>
        </authorList>
    </citation>
    <scope>NUCLEOTIDE SEQUENCE [LARGE SCALE GENOMIC DNA]</scope>
</reference>
<keyword evidence="4" id="KW-0694">RNA-binding</keyword>
<dbReference type="Pfam" id="PF00270">
    <property type="entry name" value="DEAD"/>
    <property type="match status" value="1"/>
</dbReference>
<dbReference type="GO" id="GO:0003724">
    <property type="term" value="F:RNA helicase activity"/>
    <property type="evidence" value="ECO:0007669"/>
    <property type="project" value="UniProtKB-EC"/>
</dbReference>
<dbReference type="Proteomes" id="UP000023152">
    <property type="component" value="Unassembled WGS sequence"/>
</dbReference>
<evidence type="ECO:0000256" key="3">
    <source>
        <dbReference type="ARBA" id="ARBA00022840"/>
    </source>
</evidence>
<dbReference type="InterPro" id="IPR027417">
    <property type="entry name" value="P-loop_NTPase"/>
</dbReference>
<comment type="domain">
    <text evidence="4">The Q motif is unique to and characteristic of the DEAD box family of RNA helicases and controls ATP binding and hydrolysis.</text>
</comment>
<dbReference type="SUPFAM" id="SSF52540">
    <property type="entry name" value="P-loop containing nucleoside triphosphate hydrolases"/>
    <property type="match status" value="1"/>
</dbReference>
<dbReference type="InterPro" id="IPR014001">
    <property type="entry name" value="Helicase_ATP-bd"/>
</dbReference>
<comment type="similarity">
    <text evidence="4">Belongs to the DEAD box helicase family.</text>
</comment>
<feature type="domain" description="Helicase ATP-binding" evidence="6">
    <location>
        <begin position="26"/>
        <end position="198"/>
    </location>
</feature>
<accession>X6LPU3</accession>
<comment type="function">
    <text evidence="4">RNA helicase.</text>
</comment>
<dbReference type="SMART" id="SM00487">
    <property type="entry name" value="DEXDc"/>
    <property type="match status" value="1"/>
</dbReference>
<dbReference type="Gene3D" id="3.40.50.300">
    <property type="entry name" value="P-loop containing nucleotide triphosphate hydrolases"/>
    <property type="match status" value="1"/>
</dbReference>
<dbReference type="EC" id="3.6.4.13" evidence="4"/>
<evidence type="ECO:0000256" key="5">
    <source>
        <dbReference type="SAM" id="MobiDB-lite"/>
    </source>
</evidence>
<dbReference type="AlphaFoldDB" id="X6LPU3"/>
<dbReference type="GO" id="GO:0005524">
    <property type="term" value="F:ATP binding"/>
    <property type="evidence" value="ECO:0007669"/>
    <property type="project" value="UniProtKB-UniRule"/>
</dbReference>
<dbReference type="GO" id="GO:0003723">
    <property type="term" value="F:RNA binding"/>
    <property type="evidence" value="ECO:0007669"/>
    <property type="project" value="UniProtKB-UniRule"/>
</dbReference>
<comment type="catalytic activity">
    <reaction evidence="4">
        <text>ATP + H2O = ADP + phosphate + H(+)</text>
        <dbReference type="Rhea" id="RHEA:13065"/>
        <dbReference type="ChEBI" id="CHEBI:15377"/>
        <dbReference type="ChEBI" id="CHEBI:15378"/>
        <dbReference type="ChEBI" id="CHEBI:30616"/>
        <dbReference type="ChEBI" id="CHEBI:43474"/>
        <dbReference type="ChEBI" id="CHEBI:456216"/>
        <dbReference type="EC" id="3.6.4.13"/>
    </reaction>
</comment>
<evidence type="ECO:0000256" key="1">
    <source>
        <dbReference type="ARBA" id="ARBA00022741"/>
    </source>
</evidence>
<protein>
    <recommendedName>
        <fullName evidence="4">ATP-dependent RNA helicase</fullName>
        <ecNumber evidence="4">3.6.4.13</ecNumber>
    </recommendedName>
</protein>
<organism evidence="7 8">
    <name type="scientific">Reticulomyxa filosa</name>
    <dbReference type="NCBI Taxonomy" id="46433"/>
    <lineage>
        <taxon>Eukaryota</taxon>
        <taxon>Sar</taxon>
        <taxon>Rhizaria</taxon>
        <taxon>Retaria</taxon>
        <taxon>Foraminifera</taxon>
        <taxon>Monothalamids</taxon>
        <taxon>Reticulomyxidae</taxon>
        <taxon>Reticulomyxa</taxon>
    </lineage>
</organism>
<dbReference type="PROSITE" id="PS51192">
    <property type="entry name" value="HELICASE_ATP_BIND_1"/>
    <property type="match status" value="1"/>
</dbReference>
<sequence length="338" mass="38786">MEENKQMRASKRLGLVAPTVVQKKAVPAALEKKDILLRAKTGSGKTLTFVLPMIENALRSLEMEQNNSGKLSYENGIMKRSRIKSIILVPTLELVNQVVEVVNDMIYFCNDILSCYSLIGIGNKGLDMEKHRLLEQPQIIALKWLQLTKPIWMMAHDFESDIREIALDLSSSRFMCSATLNPHTTALQKHFLMHHPTVIQIDQFSIFIALAEQPDNSNPSTLGAVQIIQKLLLSANDLFLPFRYRCESICCFITQNLIKPSAINPFCSQYVFKKATLAQTEQREDNERLKVHRKNKRKSSFQGMSKSQIQLVRRRDKLKKIIKKKKVNIHLVVILYFF</sequence>
<dbReference type="OrthoDB" id="1191041at2759"/>
<comment type="caution">
    <text evidence="7">The sequence shown here is derived from an EMBL/GenBank/DDBJ whole genome shotgun (WGS) entry which is preliminary data.</text>
</comment>
<dbReference type="PANTHER" id="PTHR24031">
    <property type="entry name" value="RNA HELICASE"/>
    <property type="match status" value="1"/>
</dbReference>
<evidence type="ECO:0000256" key="4">
    <source>
        <dbReference type="RuleBase" id="RU365068"/>
    </source>
</evidence>